<comment type="subunit">
    <text evidence="8">Monomer. Part of the FGAM synthase complex composed of 1 PurL, 1 PurQ and 2 PurS subunits.</text>
</comment>
<evidence type="ECO:0000256" key="8">
    <source>
        <dbReference type="HAMAP-Rule" id="MF_00420"/>
    </source>
</evidence>
<feature type="domain" description="Phosphoribosylformylglycinamidine synthase linker" evidence="11">
    <location>
        <begin position="180"/>
        <end position="220"/>
    </location>
</feature>
<feature type="binding site" evidence="8">
    <location>
        <position position="753"/>
    </location>
    <ligand>
        <name>substrate</name>
    </ligand>
</feature>
<dbReference type="HAMAP" id="MF_00420">
    <property type="entry name" value="PurL_2"/>
    <property type="match status" value="1"/>
</dbReference>
<comment type="catalytic activity">
    <reaction evidence="8">
        <text>N(2)-formyl-N(1)-(5-phospho-beta-D-ribosyl)glycinamide + L-glutamine + ATP + H2O = 2-formamido-N(1)-(5-O-phospho-beta-D-ribosyl)acetamidine + L-glutamate + ADP + phosphate + H(+)</text>
        <dbReference type="Rhea" id="RHEA:17129"/>
        <dbReference type="ChEBI" id="CHEBI:15377"/>
        <dbReference type="ChEBI" id="CHEBI:15378"/>
        <dbReference type="ChEBI" id="CHEBI:29985"/>
        <dbReference type="ChEBI" id="CHEBI:30616"/>
        <dbReference type="ChEBI" id="CHEBI:43474"/>
        <dbReference type="ChEBI" id="CHEBI:58359"/>
        <dbReference type="ChEBI" id="CHEBI:147286"/>
        <dbReference type="ChEBI" id="CHEBI:147287"/>
        <dbReference type="ChEBI" id="CHEBI:456216"/>
        <dbReference type="EC" id="6.3.5.3"/>
    </reaction>
</comment>
<dbReference type="Gene3D" id="1.10.8.750">
    <property type="entry name" value="Phosphoribosylformylglycinamidine synthase, linker domain"/>
    <property type="match status" value="1"/>
</dbReference>
<feature type="binding site" evidence="8">
    <location>
        <position position="307"/>
    </location>
    <ligand>
        <name>Mg(2+)</name>
        <dbReference type="ChEBI" id="CHEBI:18420"/>
        <label>2</label>
    </ligand>
</feature>
<comment type="similarity">
    <text evidence="8">Belongs to the FGAMS family.</text>
</comment>
<dbReference type="Gene3D" id="3.30.1330.10">
    <property type="entry name" value="PurM-like, N-terminal domain"/>
    <property type="match status" value="2"/>
</dbReference>
<evidence type="ECO:0000256" key="6">
    <source>
        <dbReference type="ARBA" id="ARBA00022840"/>
    </source>
</evidence>
<comment type="function">
    <text evidence="8">Part of the phosphoribosylformylglycinamidine synthase complex involved in the purines biosynthetic pathway. Catalyzes the ATP-dependent conversion of formylglycinamide ribonucleotide (FGAR) and glutamine to yield formylglycinamidine ribonucleotide (FGAM) and glutamate. The FGAM synthase complex is composed of three subunits. PurQ produces an ammonia molecule by converting glutamine to glutamate. PurL transfers the ammonia molecule to FGAR to form FGAM in an ATP-dependent manner. PurS interacts with PurQ and PurL and is thought to assist in the transfer of the ammonia molecule from PurQ to PurL.</text>
</comment>
<evidence type="ECO:0000313" key="13">
    <source>
        <dbReference type="Proteomes" id="UP000033998"/>
    </source>
</evidence>
<dbReference type="InterPro" id="IPR016188">
    <property type="entry name" value="PurM-like_N"/>
</dbReference>
<evidence type="ECO:0000256" key="7">
    <source>
        <dbReference type="ARBA" id="ARBA00022842"/>
    </source>
</evidence>
<dbReference type="Pfam" id="PF02769">
    <property type="entry name" value="AIRS_C"/>
    <property type="match status" value="2"/>
</dbReference>
<feature type="domain" description="PurM-like C-terminal" evidence="10">
    <location>
        <begin position="413"/>
        <end position="563"/>
    </location>
</feature>
<comment type="subcellular location">
    <subcellularLocation>
        <location evidence="8">Cytoplasm</location>
    </subcellularLocation>
</comment>
<dbReference type="InterPro" id="IPR036921">
    <property type="entry name" value="PurM-like_N_sf"/>
</dbReference>
<dbReference type="SUPFAM" id="SSF55326">
    <property type="entry name" value="PurM N-terminal domain-like"/>
    <property type="match status" value="2"/>
</dbReference>
<dbReference type="EMBL" id="LBWE01000002">
    <property type="protein sequence ID" value="KKR02178.1"/>
    <property type="molecule type" value="Genomic_DNA"/>
</dbReference>
<feature type="binding site" evidence="8">
    <location>
        <position position="750"/>
    </location>
    <ligand>
        <name>ATP</name>
        <dbReference type="ChEBI" id="CHEBI:30616"/>
    </ligand>
</feature>
<evidence type="ECO:0000256" key="1">
    <source>
        <dbReference type="ARBA" id="ARBA00022490"/>
    </source>
</evidence>
<dbReference type="GO" id="GO:0005737">
    <property type="term" value="C:cytoplasm"/>
    <property type="evidence" value="ECO:0007669"/>
    <property type="project" value="UniProtKB-SubCell"/>
</dbReference>
<dbReference type="UniPathway" id="UPA00074">
    <property type="reaction ID" value="UER00128"/>
</dbReference>
<dbReference type="PANTHER" id="PTHR43555">
    <property type="entry name" value="PHOSPHORIBOSYLFORMYLGLYCINAMIDINE SYNTHASE SUBUNIT PURL"/>
    <property type="match status" value="1"/>
</dbReference>
<dbReference type="PANTHER" id="PTHR43555:SF1">
    <property type="entry name" value="PHOSPHORIBOSYLFORMYLGLYCINAMIDINE SYNTHASE SUBUNIT PURL"/>
    <property type="match status" value="1"/>
</dbReference>
<feature type="binding site" evidence="8">
    <location>
        <position position="306"/>
    </location>
    <ligand>
        <name>substrate</name>
    </ligand>
</feature>
<feature type="binding site" evidence="8">
    <location>
        <begin position="519"/>
        <end position="521"/>
    </location>
    <ligand>
        <name>substrate</name>
    </ligand>
</feature>
<dbReference type="GO" id="GO:0004642">
    <property type="term" value="F:phosphoribosylformylglycinamidine synthase activity"/>
    <property type="evidence" value="ECO:0007669"/>
    <property type="project" value="UniProtKB-UniRule"/>
</dbReference>
<evidence type="ECO:0000256" key="5">
    <source>
        <dbReference type="ARBA" id="ARBA00022755"/>
    </source>
</evidence>
<dbReference type="GO" id="GO:0006189">
    <property type="term" value="P:'de novo' IMP biosynthetic process"/>
    <property type="evidence" value="ECO:0007669"/>
    <property type="project" value="UniProtKB-UniRule"/>
</dbReference>
<organism evidence="12 13">
    <name type="scientific">Candidatus Nomurabacteria bacterium GW2011_GWD2_39_12</name>
    <dbReference type="NCBI Taxonomy" id="1618759"/>
    <lineage>
        <taxon>Bacteria</taxon>
        <taxon>Candidatus Nomuraibacteriota</taxon>
    </lineage>
</organism>
<dbReference type="Pfam" id="PF18072">
    <property type="entry name" value="FGAR-AT_linker"/>
    <property type="match status" value="1"/>
</dbReference>
<dbReference type="CDD" id="cd02204">
    <property type="entry name" value="PurL_repeat2"/>
    <property type="match status" value="1"/>
</dbReference>
<feature type="binding site" evidence="8">
    <location>
        <position position="447"/>
    </location>
    <ligand>
        <name>substrate</name>
    </ligand>
</feature>
<keyword evidence="5 8" id="KW-0658">Purine biosynthesis</keyword>
<keyword evidence="7 8" id="KW-0460">Magnesium</keyword>
<dbReference type="InterPro" id="IPR041609">
    <property type="entry name" value="PurL_linker"/>
</dbReference>
<dbReference type="GO" id="GO:0005524">
    <property type="term" value="F:ATP binding"/>
    <property type="evidence" value="ECO:0007669"/>
    <property type="project" value="UniProtKB-UniRule"/>
</dbReference>
<feature type="binding site" evidence="8">
    <location>
        <position position="476"/>
    </location>
    <ligand>
        <name>Mg(2+)</name>
        <dbReference type="ChEBI" id="CHEBI:18420"/>
        <label>2</label>
    </ligand>
</feature>
<evidence type="ECO:0000256" key="3">
    <source>
        <dbReference type="ARBA" id="ARBA00022723"/>
    </source>
</evidence>
<proteinExistence type="inferred from homology"/>
<dbReference type="AlphaFoldDB" id="A0A837HTE4"/>
<name>A0A837HTE4_9BACT</name>
<dbReference type="EC" id="6.3.5.3" evidence="8"/>
<feature type="domain" description="PurM-like N-terminal" evidence="9">
    <location>
        <begin position="655"/>
        <end position="759"/>
    </location>
</feature>
<evidence type="ECO:0000313" key="12">
    <source>
        <dbReference type="EMBL" id="KKR02178.1"/>
    </source>
</evidence>
<feature type="binding site" evidence="8">
    <location>
        <position position="283"/>
    </location>
    <ligand>
        <name>Mg(2+)</name>
        <dbReference type="ChEBI" id="CHEBI:18420"/>
        <label>1</label>
    </ligand>
</feature>
<dbReference type="Gene3D" id="3.90.650.10">
    <property type="entry name" value="PurM-like C-terminal domain"/>
    <property type="match status" value="2"/>
</dbReference>
<keyword evidence="3 8" id="KW-0479">Metal-binding</keyword>
<keyword evidence="1 8" id="KW-0963">Cytoplasm</keyword>
<keyword evidence="6 8" id="KW-0067">ATP-binding</keyword>
<evidence type="ECO:0000256" key="2">
    <source>
        <dbReference type="ARBA" id="ARBA00022598"/>
    </source>
</evidence>
<keyword evidence="2 8" id="KW-0436">Ligase</keyword>
<dbReference type="InterPro" id="IPR010074">
    <property type="entry name" value="PRibForGlyAmidine_synth_PurL"/>
</dbReference>
<comment type="pathway">
    <text evidence="8">Purine metabolism; IMP biosynthesis via de novo pathway; 5-amino-1-(5-phospho-D-ribosyl)imidazole from N(2)-formyl-N(1)-(5-phospho-D-ribosyl)glycinamide: step 1/2.</text>
</comment>
<dbReference type="SUPFAM" id="SSF56042">
    <property type="entry name" value="PurM C-terminal domain-like"/>
    <property type="match status" value="2"/>
</dbReference>
<protein>
    <recommendedName>
        <fullName evidence="8">Phosphoribosylformylglycinamidine synthase subunit PurL</fullName>
        <shortName evidence="8">FGAM synthase</shortName>
        <ecNumber evidence="8">6.3.5.3</ecNumber>
    </recommendedName>
    <alternativeName>
        <fullName evidence="8">Formylglycinamide ribonucleotide amidotransferase subunit II</fullName>
        <shortName evidence="8">FGAR amidotransferase II</shortName>
        <shortName evidence="8">FGAR-AT II</shortName>
    </alternativeName>
    <alternativeName>
        <fullName evidence="8">Glutamine amidotransferase PurL</fullName>
    </alternativeName>
    <alternativeName>
        <fullName evidence="8">Phosphoribosylformylglycinamidine synthase subunit II</fullName>
    </alternativeName>
</protein>
<dbReference type="Pfam" id="PF00586">
    <property type="entry name" value="AIRS"/>
    <property type="match status" value="2"/>
</dbReference>
<dbReference type="CDD" id="cd02203">
    <property type="entry name" value="PurL_repeat1"/>
    <property type="match status" value="1"/>
</dbReference>
<keyword evidence="4 8" id="KW-0547">Nucleotide-binding</keyword>
<dbReference type="GO" id="GO:0000287">
    <property type="term" value="F:magnesium ion binding"/>
    <property type="evidence" value="ECO:0007669"/>
    <property type="project" value="UniProtKB-UniRule"/>
</dbReference>
<comment type="caution">
    <text evidence="12">The sequence shown here is derived from an EMBL/GenBank/DDBJ whole genome shotgun (WGS) entry which is preliminary data.</text>
</comment>
<dbReference type="Proteomes" id="UP000033998">
    <property type="component" value="Unassembled WGS sequence"/>
</dbReference>
<feature type="active site" evidence="8">
    <location>
        <position position="217"/>
    </location>
</feature>
<comment type="caution">
    <text evidence="8">Lacks conserved residue(s) required for the propagation of feature annotation.</text>
</comment>
<dbReference type="InterPro" id="IPR036676">
    <property type="entry name" value="PurM-like_C_sf"/>
</dbReference>
<sequence length="977" mass="107590">MISRIYVMPKDKGTRADSYLIDSKLSLKELTKLANALTNPILEKYYINEPLKVGNFSYAIEIGYKPGVTDNVSHTVKEIATDLLNLKKHTDFQVYTSKILFTSGNKERTEKFALELYNPLIERANIAQIKNGKINFPNKAPKVILEKRKLVVKVPLNVSDEELIKIGTLGIKEGNIRRGPLALDLASMHAIKEYFAKLKRTPTDIELEALAQTWSEHCKHTIFANQIDDIQEGLYKTYIKGATNLIRKQKRERGQQDFCVSVFSDNSGGIIFDKDFLITHKVETHNSPSFLDPFGGAITGIVGVNRDTIGFGLGAKPVANTYGFCFGEPDEKRHLYLDKEQKQKMLLPKRIMDGVIKGINVGGNCSGIPTISGFVKFDERYRGRPLVFAGTVGLIPKKIGARLSHEKKAKPRDCVVIIGGRTGADGIHGATFSSVATDFNSPATAVQIGDPITQKKLSDAIIKEARDMNLYNSITDIGGGGMSSSVAEMAKESGGVKVDLEKVPLKYPGLRPWEIWISESQERMTLAVPKNKIKKLFKLLESREVEATVVGEFTNSGKCVLYYKGKKIMDMDMEFLHNGLPKHHLRTSPPPALADLPLSLARRGARGEVYTKDLENLLGSKNLNGFSFISEQYDHEVQGSSVLKPLSGPGRINTDAQVFRPVLNSNKGVVLSSALYPSYGDISTYDMAACALDTTVRNAVASGGTLSHLAILDNFCWCSSYDKTRLYQLVEAVKACYDYAVGYGTPFISGKDSMFNDFKGYDEKGNPVAISIPPTLLISAIGVVSDFYKVVSPEFKNAGDIIYLLGETHDELGASEYYKMLGEIENNPAPEQARYGASVPKVNLEKNLKTYLALEKAIQKELLNSSLSVTSGGFGIALAKACVGGMLGCKINVESMSAGSNSAMVKLFSESQGRVLVSVPPKNTREFEKIFKDISNARLGTVSKDNKFIITEDNKKIVDSSVKKLYDIYHKFSNSMQ</sequence>
<feature type="binding site" evidence="8">
    <location>
        <position position="713"/>
    </location>
    <ligand>
        <name>ATP</name>
        <dbReference type="ChEBI" id="CHEBI:30616"/>
    </ligand>
</feature>
<evidence type="ECO:0000256" key="4">
    <source>
        <dbReference type="ARBA" id="ARBA00022741"/>
    </source>
</evidence>
<feature type="domain" description="PurM-like C-terminal" evidence="10">
    <location>
        <begin position="798"/>
        <end position="950"/>
    </location>
</feature>
<evidence type="ECO:0000259" key="10">
    <source>
        <dbReference type="Pfam" id="PF02769"/>
    </source>
</evidence>
<feature type="active site" description="Proton acceptor" evidence="8">
    <location>
        <position position="285"/>
    </location>
</feature>
<accession>A0A837HTE4</accession>
<reference evidence="12 13" key="1">
    <citation type="journal article" date="2015" name="Nature">
        <title>rRNA introns, odd ribosomes, and small enigmatic genomes across a large radiation of phyla.</title>
        <authorList>
            <person name="Brown C.T."/>
            <person name="Hug L.A."/>
            <person name="Thomas B.C."/>
            <person name="Sharon I."/>
            <person name="Castelle C.J."/>
            <person name="Singh A."/>
            <person name="Wilkins M.J."/>
            <person name="Williams K.H."/>
            <person name="Banfield J.F."/>
        </authorList>
    </citation>
    <scope>NUCLEOTIDE SEQUENCE [LARGE SCALE GENOMIC DNA]</scope>
</reference>
<feature type="binding site" evidence="8">
    <location>
        <position position="281"/>
    </location>
    <ligand>
        <name>ATP</name>
        <dbReference type="ChEBI" id="CHEBI:30616"/>
    </ligand>
</feature>
<dbReference type="InterPro" id="IPR010918">
    <property type="entry name" value="PurM-like_C_dom"/>
</dbReference>
<feature type="domain" description="PurM-like N-terminal" evidence="9">
    <location>
        <begin position="272"/>
        <end position="395"/>
    </location>
</feature>
<evidence type="ECO:0000259" key="11">
    <source>
        <dbReference type="Pfam" id="PF18072"/>
    </source>
</evidence>
<gene>
    <name evidence="8" type="primary">purL</name>
    <name evidence="12" type="ORF">UT27_C0002G0037</name>
</gene>
<evidence type="ECO:0000259" key="9">
    <source>
        <dbReference type="Pfam" id="PF00586"/>
    </source>
</evidence>